<feature type="transmembrane region" description="Helical" evidence="4">
    <location>
        <begin position="413"/>
        <end position="433"/>
    </location>
</feature>
<dbReference type="GO" id="GO:0022857">
    <property type="term" value="F:transmembrane transporter activity"/>
    <property type="evidence" value="ECO:0007669"/>
    <property type="project" value="InterPro"/>
</dbReference>
<keyword evidence="4" id="KW-0472">Membrane</keyword>
<dbReference type="Pfam" id="PF07690">
    <property type="entry name" value="MFS_1"/>
    <property type="match status" value="1"/>
</dbReference>
<feature type="compositionally biased region" description="Low complexity" evidence="3">
    <location>
        <begin position="10"/>
        <end position="28"/>
    </location>
</feature>
<keyword evidence="4" id="KW-0812">Transmembrane</keyword>
<organism evidence="6 7">
    <name type="scientific">Pestalotiopsis fici (strain W106-1 / CGMCC3.15140)</name>
    <dbReference type="NCBI Taxonomy" id="1229662"/>
    <lineage>
        <taxon>Eukaryota</taxon>
        <taxon>Fungi</taxon>
        <taxon>Dikarya</taxon>
        <taxon>Ascomycota</taxon>
        <taxon>Pezizomycotina</taxon>
        <taxon>Sordariomycetes</taxon>
        <taxon>Xylariomycetidae</taxon>
        <taxon>Amphisphaeriales</taxon>
        <taxon>Sporocadaceae</taxon>
        <taxon>Pestalotiopsis</taxon>
    </lineage>
</organism>
<keyword evidence="7" id="KW-1185">Reference proteome</keyword>
<dbReference type="Gene3D" id="1.20.1250.20">
    <property type="entry name" value="MFS general substrate transporter like domains"/>
    <property type="match status" value="1"/>
</dbReference>
<dbReference type="KEGG" id="pfy:PFICI_06212"/>
<dbReference type="InParanoid" id="W3X574"/>
<dbReference type="GO" id="GO:0016020">
    <property type="term" value="C:membrane"/>
    <property type="evidence" value="ECO:0007669"/>
    <property type="project" value="UniProtKB-SubCell"/>
</dbReference>
<feature type="transmembrane region" description="Helical" evidence="4">
    <location>
        <begin position="315"/>
        <end position="336"/>
    </location>
</feature>
<dbReference type="SUPFAM" id="SSF103473">
    <property type="entry name" value="MFS general substrate transporter"/>
    <property type="match status" value="1"/>
</dbReference>
<dbReference type="PROSITE" id="PS50850">
    <property type="entry name" value="MFS"/>
    <property type="match status" value="1"/>
</dbReference>
<evidence type="ECO:0000256" key="1">
    <source>
        <dbReference type="ARBA" id="ARBA00004141"/>
    </source>
</evidence>
<evidence type="ECO:0000313" key="6">
    <source>
        <dbReference type="EMBL" id="ETS81210.1"/>
    </source>
</evidence>
<feature type="transmembrane region" description="Helical" evidence="4">
    <location>
        <begin position="48"/>
        <end position="68"/>
    </location>
</feature>
<name>W3X574_PESFW</name>
<dbReference type="InterPro" id="IPR050327">
    <property type="entry name" value="Proton-linked_MCT"/>
</dbReference>
<accession>W3X574</accession>
<proteinExistence type="inferred from homology"/>
<keyword evidence="4" id="KW-1133">Transmembrane helix</keyword>
<dbReference type="OMA" id="GCLLTIC"/>
<dbReference type="RefSeq" id="XP_007832984.1">
    <property type="nucleotide sequence ID" value="XM_007834793.1"/>
</dbReference>
<dbReference type="InterPro" id="IPR011701">
    <property type="entry name" value="MFS"/>
</dbReference>
<feature type="domain" description="Major facilitator superfamily (MFS) profile" evidence="5">
    <location>
        <begin position="39"/>
        <end position="434"/>
    </location>
</feature>
<protein>
    <recommendedName>
        <fullName evidence="5">Major facilitator superfamily (MFS) profile domain-containing protein</fullName>
    </recommendedName>
</protein>
<dbReference type="InterPro" id="IPR036259">
    <property type="entry name" value="MFS_trans_sf"/>
</dbReference>
<evidence type="ECO:0000256" key="3">
    <source>
        <dbReference type="SAM" id="MobiDB-lite"/>
    </source>
</evidence>
<gene>
    <name evidence="6" type="ORF">PFICI_06212</name>
</gene>
<comment type="subcellular location">
    <subcellularLocation>
        <location evidence="1">Membrane</location>
        <topology evidence="1">Multi-pass membrane protein</topology>
    </subcellularLocation>
</comment>
<dbReference type="Proteomes" id="UP000030651">
    <property type="component" value="Unassembled WGS sequence"/>
</dbReference>
<evidence type="ECO:0000256" key="2">
    <source>
        <dbReference type="ARBA" id="ARBA00006727"/>
    </source>
</evidence>
<feature type="transmembrane region" description="Helical" evidence="4">
    <location>
        <begin position="136"/>
        <end position="162"/>
    </location>
</feature>
<dbReference type="HOGENOM" id="CLU_001265_1_1_1"/>
<evidence type="ECO:0000256" key="4">
    <source>
        <dbReference type="SAM" id="Phobius"/>
    </source>
</evidence>
<dbReference type="EMBL" id="KI912112">
    <property type="protein sequence ID" value="ETS81210.1"/>
    <property type="molecule type" value="Genomic_DNA"/>
</dbReference>
<evidence type="ECO:0000259" key="5">
    <source>
        <dbReference type="PROSITE" id="PS50850"/>
    </source>
</evidence>
<evidence type="ECO:0000313" key="7">
    <source>
        <dbReference type="Proteomes" id="UP000030651"/>
    </source>
</evidence>
<dbReference type="PANTHER" id="PTHR11360:SF280">
    <property type="entry name" value="MONOCARBOXYLATE TRANSPORTER, PUTATIVE (AFU_ORTHOLOGUE AFUA_1G05170)-RELATED"/>
    <property type="match status" value="1"/>
</dbReference>
<dbReference type="InterPro" id="IPR020846">
    <property type="entry name" value="MFS_dom"/>
</dbReference>
<feature type="transmembrane region" description="Helical" evidence="4">
    <location>
        <begin position="342"/>
        <end position="361"/>
    </location>
</feature>
<feature type="transmembrane region" description="Helical" evidence="4">
    <location>
        <begin position="110"/>
        <end position="130"/>
    </location>
</feature>
<reference evidence="7" key="1">
    <citation type="journal article" date="2015" name="BMC Genomics">
        <title>Genomic and transcriptomic analysis of the endophytic fungus Pestalotiopsis fici reveals its lifestyle and high potential for synthesis of natural products.</title>
        <authorList>
            <person name="Wang X."/>
            <person name="Zhang X."/>
            <person name="Liu L."/>
            <person name="Xiang M."/>
            <person name="Wang W."/>
            <person name="Sun X."/>
            <person name="Che Y."/>
            <person name="Guo L."/>
            <person name="Liu G."/>
            <person name="Guo L."/>
            <person name="Wang C."/>
            <person name="Yin W.B."/>
            <person name="Stadler M."/>
            <person name="Zhang X."/>
            <person name="Liu X."/>
        </authorList>
    </citation>
    <scope>NUCLEOTIDE SEQUENCE [LARGE SCALE GENOMIC DNA]</scope>
    <source>
        <strain evidence="7">W106-1 / CGMCC3.15140</strain>
    </source>
</reference>
<comment type="similarity">
    <text evidence="2">Belongs to the major facilitator superfamily. Monocarboxylate porter (TC 2.A.1.13) family.</text>
</comment>
<sequence>MSSLEKQPVADDQAAASQATDSHDAQAQNDDAPPNGGLLAWMQVAGCFALYLNTLGLLNTFGVFQTYYETTLLRDSSPSAISWIGSIQAFCLMSIGVFIGPLYDAGYFRALLFSGTFLVTLGFMMTSISSEYYQVFLAQGICIGLGTSCLSIPSIALVPMYFTPPKRALAMSISTIGSGIGSTAYPIMFQALLSRIGFPWTVRLLGFISFAFCIFAILVTRPRYKKTAAVADGVAKARSIRSIIREANLGERRYLTYVLAVFFNNIAFFEPLYYIQGYAEAHGMAGMAVAGYLLAILNGSSILGRLAPSAAAGKLGVVNTFIAVYLLSAVSVFYWISARNAAGNIAFAVLYGFFSGGVVAFQPVVLTSITEDLAYLGTRLGALSILKGIGSLAGPPIAGAILQGSGGYLGVQLFTGFAIVISVIFAVALRSMVGSGQRMR</sequence>
<feature type="transmembrane region" description="Helical" evidence="4">
    <location>
        <begin position="373"/>
        <end position="393"/>
    </location>
</feature>
<dbReference type="OrthoDB" id="6509908at2759"/>
<feature type="transmembrane region" description="Helical" evidence="4">
    <location>
        <begin position="169"/>
        <end position="188"/>
    </location>
</feature>
<feature type="region of interest" description="Disordered" evidence="3">
    <location>
        <begin position="1"/>
        <end position="29"/>
    </location>
</feature>
<dbReference type="eggNOG" id="KOG2504">
    <property type="taxonomic scope" value="Eukaryota"/>
</dbReference>
<feature type="transmembrane region" description="Helical" evidence="4">
    <location>
        <begin position="254"/>
        <end position="275"/>
    </location>
</feature>
<feature type="transmembrane region" description="Helical" evidence="4">
    <location>
        <begin position="200"/>
        <end position="219"/>
    </location>
</feature>
<feature type="transmembrane region" description="Helical" evidence="4">
    <location>
        <begin position="281"/>
        <end position="303"/>
    </location>
</feature>
<dbReference type="PANTHER" id="PTHR11360">
    <property type="entry name" value="MONOCARBOXYLATE TRANSPORTER"/>
    <property type="match status" value="1"/>
</dbReference>
<dbReference type="AlphaFoldDB" id="W3X574"/>
<feature type="transmembrane region" description="Helical" evidence="4">
    <location>
        <begin position="80"/>
        <end position="103"/>
    </location>
</feature>
<dbReference type="GeneID" id="19271225"/>